<evidence type="ECO:0000256" key="2">
    <source>
        <dbReference type="ARBA" id="ARBA00022964"/>
    </source>
</evidence>
<comment type="caution">
    <text evidence="8">The sequence shown here is derived from an EMBL/GenBank/DDBJ whole genome shotgun (WGS) entry which is preliminary data.</text>
</comment>
<dbReference type="GO" id="GO:0051213">
    <property type="term" value="F:dioxygenase activity"/>
    <property type="evidence" value="ECO:0007669"/>
    <property type="project" value="UniProtKB-KW"/>
</dbReference>
<keyword evidence="8" id="KW-0032">Aminotransferase</keyword>
<dbReference type="EC" id="1.13.11.93" evidence="6"/>
<comment type="similarity">
    <text evidence="5">Belongs to the 2-oxoadipate dioxygenase/decarboxylase family.</text>
</comment>
<evidence type="ECO:0000256" key="4">
    <source>
        <dbReference type="ARBA" id="ARBA00023004"/>
    </source>
</evidence>
<sequence>MNPVQFFDNLWQDYIAITPQAEVIRKVFEGTDGEVINDHVAFRTFAHTPLQLESLEPLVLAMGYSLQDEYQFKAKKLRARSYIHPDASVPKIFISELLTGQLSESAQKILAKYIAEITAGPVDQSVFWSGRHWSAPSFEDYKELMQETEYGAWLLAIGIRVNHFTVSINHLNSVADFSATAQIQHVLGCVKAAGYAVNTVGGEVKGSPAALLEQGSTMADRQQIEFSGGEKHEIPTCFYEFALRYPDSDGVVYQGFVEANADKIFESTNS</sequence>
<dbReference type="Gene3D" id="3.10.180.50">
    <property type="match status" value="1"/>
</dbReference>
<keyword evidence="3" id="KW-0560">Oxidoreductase</keyword>
<dbReference type="STRING" id="966.BTA35_0212905"/>
<keyword evidence="8" id="KW-0808">Transferase</keyword>
<dbReference type="SMART" id="SM01150">
    <property type="entry name" value="DUF1338"/>
    <property type="match status" value="1"/>
</dbReference>
<evidence type="ECO:0000313" key="9">
    <source>
        <dbReference type="Proteomes" id="UP000190064"/>
    </source>
</evidence>
<keyword evidence="9" id="KW-1185">Reference proteome</keyword>
<dbReference type="PANTHER" id="PTHR31136">
    <property type="entry name" value="DUF1338 DOMAIN-CONTAINING PROTEIN"/>
    <property type="match status" value="1"/>
</dbReference>
<reference evidence="8" key="1">
    <citation type="submission" date="2017-02" db="EMBL/GenBank/DDBJ databases">
        <title>Draft Genome Sequence of the Salt Water Bacterium Oceanospirillum linum ATCC 11336.</title>
        <authorList>
            <person name="Trachtenberg A.M."/>
            <person name="Carney J.G."/>
            <person name="Linnane J.D."/>
            <person name="Rheaume B.A."/>
            <person name="Pitts N.L."/>
            <person name="Mykles D.L."/>
            <person name="Maclea K.S."/>
        </authorList>
    </citation>
    <scope>NUCLEOTIDE SEQUENCE [LARGE SCALE GENOMIC DNA]</scope>
    <source>
        <strain evidence="8">ATCC 11336</strain>
    </source>
</reference>
<dbReference type="RefSeq" id="WP_078320228.1">
    <property type="nucleotide sequence ID" value="NZ_FXTS01000007.1"/>
</dbReference>
<dbReference type="InterPro" id="IPR009770">
    <property type="entry name" value="HGLS"/>
</dbReference>
<accession>A0A1T1H997</accession>
<dbReference type="PANTHER" id="PTHR31136:SF5">
    <property type="entry name" value="2-OXOADIPATE DIOXYGENASE_DECARBOXYLASE, CHLOROPLASTIC"/>
    <property type="match status" value="1"/>
</dbReference>
<dbReference type="GO" id="GO:0008483">
    <property type="term" value="F:transaminase activity"/>
    <property type="evidence" value="ECO:0007669"/>
    <property type="project" value="UniProtKB-KW"/>
</dbReference>
<name>A0A1T1H997_OCELI</name>
<dbReference type="Proteomes" id="UP000190064">
    <property type="component" value="Unassembled WGS sequence"/>
</dbReference>
<keyword evidence="2" id="KW-0223">Dioxygenase</keyword>
<keyword evidence="4" id="KW-0408">Iron</keyword>
<dbReference type="AlphaFoldDB" id="A0A1T1H997"/>
<evidence type="ECO:0000256" key="6">
    <source>
        <dbReference type="ARBA" id="ARBA00035023"/>
    </source>
</evidence>
<evidence type="ECO:0000256" key="1">
    <source>
        <dbReference type="ARBA" id="ARBA00001954"/>
    </source>
</evidence>
<protein>
    <recommendedName>
        <fullName evidence="6">2-oxoadipate dioxygenase/decarboxylase</fullName>
        <ecNumber evidence="6">1.13.11.93</ecNumber>
    </recommendedName>
    <alternativeName>
        <fullName evidence="7">2-hydroxyglutarate synthase</fullName>
    </alternativeName>
</protein>
<gene>
    <name evidence="8" type="ORF">BTA35_0212905</name>
</gene>
<dbReference type="EMBL" id="MTSD02000006">
    <property type="protein sequence ID" value="OOV86413.1"/>
    <property type="molecule type" value="Genomic_DNA"/>
</dbReference>
<dbReference type="CDD" id="cd16350">
    <property type="entry name" value="VOC_like"/>
    <property type="match status" value="1"/>
</dbReference>
<evidence type="ECO:0000256" key="5">
    <source>
        <dbReference type="ARBA" id="ARBA00035013"/>
    </source>
</evidence>
<evidence type="ECO:0000256" key="3">
    <source>
        <dbReference type="ARBA" id="ARBA00023002"/>
    </source>
</evidence>
<proteinExistence type="inferred from homology"/>
<comment type="cofactor">
    <cofactor evidence="1">
        <name>Fe(2+)</name>
        <dbReference type="ChEBI" id="CHEBI:29033"/>
    </cofactor>
</comment>
<dbReference type="Pfam" id="PF07063">
    <property type="entry name" value="HGLS"/>
    <property type="match status" value="2"/>
</dbReference>
<organism evidence="8 9">
    <name type="scientific">Oceanospirillum linum</name>
    <dbReference type="NCBI Taxonomy" id="966"/>
    <lineage>
        <taxon>Bacteria</taxon>
        <taxon>Pseudomonadati</taxon>
        <taxon>Pseudomonadota</taxon>
        <taxon>Gammaproteobacteria</taxon>
        <taxon>Oceanospirillales</taxon>
        <taxon>Oceanospirillaceae</taxon>
        <taxon>Oceanospirillum</taxon>
    </lineage>
</organism>
<evidence type="ECO:0000256" key="7">
    <source>
        <dbReference type="ARBA" id="ARBA00035045"/>
    </source>
</evidence>
<evidence type="ECO:0000313" key="8">
    <source>
        <dbReference type="EMBL" id="OOV86413.1"/>
    </source>
</evidence>